<accession>A0A8J5TCB1</accession>
<evidence type="ECO:0000313" key="2">
    <source>
        <dbReference type="Proteomes" id="UP000747542"/>
    </source>
</evidence>
<sequence length="61" mass="6948">MHFGVLQESVLEPILFTVYTSSLTSKLDAHVVAYHLYANETHLYVKIINVKDIEDNEILDG</sequence>
<proteinExistence type="predicted"/>
<protein>
    <submittedName>
        <fullName evidence="1">Uncharacterized protein</fullName>
    </submittedName>
</protein>
<organism evidence="1 2">
    <name type="scientific">Homarus americanus</name>
    <name type="common">American lobster</name>
    <dbReference type="NCBI Taxonomy" id="6706"/>
    <lineage>
        <taxon>Eukaryota</taxon>
        <taxon>Metazoa</taxon>
        <taxon>Ecdysozoa</taxon>
        <taxon>Arthropoda</taxon>
        <taxon>Crustacea</taxon>
        <taxon>Multicrustacea</taxon>
        <taxon>Malacostraca</taxon>
        <taxon>Eumalacostraca</taxon>
        <taxon>Eucarida</taxon>
        <taxon>Decapoda</taxon>
        <taxon>Pleocyemata</taxon>
        <taxon>Astacidea</taxon>
        <taxon>Nephropoidea</taxon>
        <taxon>Nephropidae</taxon>
        <taxon>Homarus</taxon>
    </lineage>
</organism>
<name>A0A8J5TCB1_HOMAM</name>
<dbReference type="AlphaFoldDB" id="A0A8J5TCB1"/>
<keyword evidence="2" id="KW-1185">Reference proteome</keyword>
<dbReference type="Proteomes" id="UP000747542">
    <property type="component" value="Unassembled WGS sequence"/>
</dbReference>
<evidence type="ECO:0000313" key="1">
    <source>
        <dbReference type="EMBL" id="KAG7171857.1"/>
    </source>
</evidence>
<gene>
    <name evidence="1" type="ORF">Hamer_G000779</name>
</gene>
<dbReference type="EMBL" id="JAHLQT010011632">
    <property type="protein sequence ID" value="KAG7171857.1"/>
    <property type="molecule type" value="Genomic_DNA"/>
</dbReference>
<reference evidence="1" key="1">
    <citation type="journal article" date="2021" name="Sci. Adv.">
        <title>The American lobster genome reveals insights on longevity, neural, and immune adaptations.</title>
        <authorList>
            <person name="Polinski J.M."/>
            <person name="Zimin A.V."/>
            <person name="Clark K.F."/>
            <person name="Kohn A.B."/>
            <person name="Sadowski N."/>
            <person name="Timp W."/>
            <person name="Ptitsyn A."/>
            <person name="Khanna P."/>
            <person name="Romanova D.Y."/>
            <person name="Williams P."/>
            <person name="Greenwood S.J."/>
            <person name="Moroz L.L."/>
            <person name="Walt D.R."/>
            <person name="Bodnar A.G."/>
        </authorList>
    </citation>
    <scope>NUCLEOTIDE SEQUENCE</scope>
    <source>
        <strain evidence="1">GMGI-L3</strain>
    </source>
</reference>
<comment type="caution">
    <text evidence="1">The sequence shown here is derived from an EMBL/GenBank/DDBJ whole genome shotgun (WGS) entry which is preliminary data.</text>
</comment>